<evidence type="ECO:0000313" key="2">
    <source>
        <dbReference type="Proteomes" id="UP000220527"/>
    </source>
</evidence>
<dbReference type="AlphaFoldDB" id="A0A2A6RK82"/>
<gene>
    <name evidence="1" type="ORF">CJ255_08510</name>
</gene>
<sequence length="66" mass="6950">MLHILPPHSLASSSAAVARARLHVALRVDRSHVAAASPRSGGRVSAGEAGEALLRRLLSEKMRDEG</sequence>
<comment type="caution">
    <text evidence="1">The sequence shown here is derived from an EMBL/GenBank/DDBJ whole genome shotgun (WGS) entry which is preliminary data.</text>
</comment>
<evidence type="ECO:0000313" key="1">
    <source>
        <dbReference type="EMBL" id="PDW03514.1"/>
    </source>
</evidence>
<dbReference type="EMBL" id="NQWI01000028">
    <property type="protein sequence ID" value="PDW03514.1"/>
    <property type="molecule type" value="Genomic_DNA"/>
</dbReference>
<protein>
    <submittedName>
        <fullName evidence="1">Uncharacterized protein</fullName>
    </submittedName>
</protein>
<accession>A0A2A6RK82</accession>
<dbReference type="RefSeq" id="WP_097643681.1">
    <property type="nucleotide sequence ID" value="NZ_NQWI01000028.1"/>
</dbReference>
<keyword evidence="2" id="KW-1185">Reference proteome</keyword>
<dbReference type="Proteomes" id="UP000220527">
    <property type="component" value="Unassembled WGS sequence"/>
</dbReference>
<proteinExistence type="predicted"/>
<organism evidence="1 2">
    <name type="scientific">Candidatus Viridilinea mediisalina</name>
    <dbReference type="NCBI Taxonomy" id="2024553"/>
    <lineage>
        <taxon>Bacteria</taxon>
        <taxon>Bacillati</taxon>
        <taxon>Chloroflexota</taxon>
        <taxon>Chloroflexia</taxon>
        <taxon>Chloroflexales</taxon>
        <taxon>Chloroflexineae</taxon>
        <taxon>Oscillochloridaceae</taxon>
        <taxon>Candidatus Viridilinea</taxon>
    </lineage>
</organism>
<name>A0A2A6RK82_9CHLR</name>
<reference evidence="2" key="1">
    <citation type="submission" date="2017-08" db="EMBL/GenBank/DDBJ databases">
        <authorList>
            <person name="Grouzdev D.S."/>
            <person name="Gaisin V.A."/>
            <person name="Rysina M.S."/>
            <person name="Gorlenko V.M."/>
        </authorList>
    </citation>
    <scope>NUCLEOTIDE SEQUENCE [LARGE SCALE GENOMIC DNA]</scope>
    <source>
        <strain evidence="2">Kir15-3F</strain>
    </source>
</reference>